<dbReference type="Pfam" id="PF01475">
    <property type="entry name" value="FUR"/>
    <property type="match status" value="1"/>
</dbReference>
<dbReference type="HOGENOM" id="CLU_096072_4_2_9"/>
<evidence type="ECO:0000256" key="6">
    <source>
        <dbReference type="ARBA" id="ARBA00023163"/>
    </source>
</evidence>
<keyword evidence="2" id="KW-0678">Repressor</keyword>
<evidence type="ECO:0000256" key="7">
    <source>
        <dbReference type="PIRSR" id="PIRSR602481-1"/>
    </source>
</evidence>
<sequence>MMVGDYLEQLKQKRIRITPQRLEILRAIQEGTRAAGHPLSAEEILQRVRERYPAVSLDTVYRTLATFVEQGLVSQIQFRGQCRRFELVRKGKHHHHLVCLGCGKTRELPFCPSEVLKQAQLQYPDFLIQDHTFTIYGFCSGCQDGWGGGSEDLCER</sequence>
<feature type="binding site" evidence="7">
    <location>
        <position position="99"/>
    </location>
    <ligand>
        <name>Zn(2+)</name>
        <dbReference type="ChEBI" id="CHEBI:29105"/>
    </ligand>
</feature>
<keyword evidence="8" id="KW-0408">Iron</keyword>
<dbReference type="GO" id="GO:0003700">
    <property type="term" value="F:DNA-binding transcription factor activity"/>
    <property type="evidence" value="ECO:0007669"/>
    <property type="project" value="InterPro"/>
</dbReference>
<organism evidence="9 10">
    <name type="scientific">Thermacetogenium phaeum (strain ATCC BAA-254 / DSM 26808 / PB)</name>
    <dbReference type="NCBI Taxonomy" id="1089553"/>
    <lineage>
        <taxon>Bacteria</taxon>
        <taxon>Bacillati</taxon>
        <taxon>Bacillota</taxon>
        <taxon>Clostridia</taxon>
        <taxon>Thermoanaerobacterales</taxon>
        <taxon>Thermoanaerobacteraceae</taxon>
        <taxon>Thermacetogenium</taxon>
    </lineage>
</organism>
<evidence type="ECO:0000256" key="8">
    <source>
        <dbReference type="PIRSR" id="PIRSR602481-2"/>
    </source>
</evidence>
<dbReference type="RefSeq" id="WP_015051305.1">
    <property type="nucleotide sequence ID" value="NC_018870.1"/>
</dbReference>
<dbReference type="InterPro" id="IPR043135">
    <property type="entry name" value="Fur_C"/>
</dbReference>
<dbReference type="GO" id="GO:0008270">
    <property type="term" value="F:zinc ion binding"/>
    <property type="evidence" value="ECO:0007669"/>
    <property type="project" value="TreeGrafter"/>
</dbReference>
<comment type="cofactor">
    <cofactor evidence="8">
        <name>Mn(2+)</name>
        <dbReference type="ChEBI" id="CHEBI:29035"/>
    </cofactor>
    <cofactor evidence="8">
        <name>Fe(2+)</name>
        <dbReference type="ChEBI" id="CHEBI:29033"/>
    </cofactor>
    <text evidence="8">Binds 1 Mn(2+) or Fe(2+) ion per subunit.</text>
</comment>
<dbReference type="Gene3D" id="3.30.1490.190">
    <property type="match status" value="1"/>
</dbReference>
<evidence type="ECO:0000256" key="3">
    <source>
        <dbReference type="ARBA" id="ARBA00022833"/>
    </source>
</evidence>
<feature type="binding site" evidence="7">
    <location>
        <position position="102"/>
    </location>
    <ligand>
        <name>Zn(2+)</name>
        <dbReference type="ChEBI" id="CHEBI:29105"/>
    </ligand>
</feature>
<feature type="binding site" evidence="8">
    <location>
        <position position="131"/>
    </location>
    <ligand>
        <name>Fe cation</name>
        <dbReference type="ChEBI" id="CHEBI:24875"/>
    </ligand>
</feature>
<evidence type="ECO:0000256" key="4">
    <source>
        <dbReference type="ARBA" id="ARBA00023015"/>
    </source>
</evidence>
<dbReference type="InterPro" id="IPR036388">
    <property type="entry name" value="WH-like_DNA-bd_sf"/>
</dbReference>
<name>K4LHS4_THEPS</name>
<dbReference type="GO" id="GO:0045892">
    <property type="term" value="P:negative regulation of DNA-templated transcription"/>
    <property type="evidence" value="ECO:0007669"/>
    <property type="project" value="TreeGrafter"/>
</dbReference>
<dbReference type="PANTHER" id="PTHR33202">
    <property type="entry name" value="ZINC UPTAKE REGULATION PROTEIN"/>
    <property type="match status" value="1"/>
</dbReference>
<dbReference type="Proteomes" id="UP000000467">
    <property type="component" value="Chromosome"/>
</dbReference>
<dbReference type="eggNOG" id="COG0735">
    <property type="taxonomic scope" value="Bacteria"/>
</dbReference>
<dbReference type="KEGG" id="tpz:Tph_c22430"/>
<comment type="cofactor">
    <cofactor evidence="7">
        <name>Zn(2+)</name>
        <dbReference type="ChEBI" id="CHEBI:29105"/>
    </cofactor>
    <text evidence="7">Binds 1 zinc ion per subunit.</text>
</comment>
<dbReference type="STRING" id="1089553.Tph_c22430"/>
<dbReference type="PANTHER" id="PTHR33202:SF7">
    <property type="entry name" value="FERRIC UPTAKE REGULATION PROTEIN"/>
    <property type="match status" value="1"/>
</dbReference>
<proteinExistence type="inferred from homology"/>
<evidence type="ECO:0000256" key="5">
    <source>
        <dbReference type="ARBA" id="ARBA00023125"/>
    </source>
</evidence>
<comment type="similarity">
    <text evidence="1">Belongs to the Fur family.</text>
</comment>
<dbReference type="GO" id="GO:1900376">
    <property type="term" value="P:regulation of secondary metabolite biosynthetic process"/>
    <property type="evidence" value="ECO:0007669"/>
    <property type="project" value="TreeGrafter"/>
</dbReference>
<keyword evidence="6" id="KW-0804">Transcription</keyword>
<feature type="binding site" evidence="8">
    <location>
        <position position="114"/>
    </location>
    <ligand>
        <name>Fe cation</name>
        <dbReference type="ChEBI" id="CHEBI:24875"/>
    </ligand>
</feature>
<evidence type="ECO:0000256" key="1">
    <source>
        <dbReference type="ARBA" id="ARBA00007957"/>
    </source>
</evidence>
<dbReference type="EMBL" id="CP003732">
    <property type="protein sequence ID" value="AFV12433.1"/>
    <property type="molecule type" value="Genomic_DNA"/>
</dbReference>
<keyword evidence="3 7" id="KW-0862">Zinc</keyword>
<keyword evidence="7" id="KW-0479">Metal-binding</keyword>
<feature type="binding site" evidence="7">
    <location>
        <position position="139"/>
    </location>
    <ligand>
        <name>Zn(2+)</name>
        <dbReference type="ChEBI" id="CHEBI:29105"/>
    </ligand>
</feature>
<evidence type="ECO:0000313" key="10">
    <source>
        <dbReference type="Proteomes" id="UP000000467"/>
    </source>
</evidence>
<keyword evidence="4" id="KW-0805">Transcription regulation</keyword>
<gene>
    <name evidence="9" type="ordered locus">Tph_c22430</name>
</gene>
<dbReference type="InterPro" id="IPR036390">
    <property type="entry name" value="WH_DNA-bd_sf"/>
</dbReference>
<accession>K4LHS4</accession>
<protein>
    <submittedName>
        <fullName evidence="9">Ferric uptake regulator, Fur family</fullName>
    </submittedName>
</protein>
<dbReference type="CDD" id="cd07153">
    <property type="entry name" value="Fur_like"/>
    <property type="match status" value="1"/>
</dbReference>
<feature type="binding site" evidence="7">
    <location>
        <position position="142"/>
    </location>
    <ligand>
        <name>Zn(2+)</name>
        <dbReference type="ChEBI" id="CHEBI:29105"/>
    </ligand>
</feature>
<keyword evidence="5" id="KW-0238">DNA-binding</keyword>
<dbReference type="GO" id="GO:0000976">
    <property type="term" value="F:transcription cis-regulatory region binding"/>
    <property type="evidence" value="ECO:0007669"/>
    <property type="project" value="TreeGrafter"/>
</dbReference>
<dbReference type="Gene3D" id="1.10.10.10">
    <property type="entry name" value="Winged helix-like DNA-binding domain superfamily/Winged helix DNA-binding domain"/>
    <property type="match status" value="1"/>
</dbReference>
<reference evidence="9 10" key="1">
    <citation type="journal article" date="2012" name="BMC Genomics">
        <title>Genome-guided analysis of physiological and morphological traits of the fermentative acetate oxidizer Thermacetogenium phaeum.</title>
        <authorList>
            <person name="Oehler D."/>
            <person name="Poehlein A."/>
            <person name="Leimbach A."/>
            <person name="Muller N."/>
            <person name="Daniel R."/>
            <person name="Gottschalk G."/>
            <person name="Schink B."/>
        </authorList>
    </citation>
    <scope>NUCLEOTIDE SEQUENCE [LARGE SCALE GENOMIC DNA]</scope>
    <source>
        <strain evidence="10">ATCC BAA-254 / DSM 26808 / PB</strain>
    </source>
</reference>
<keyword evidence="10" id="KW-1185">Reference proteome</keyword>
<feature type="binding site" evidence="8">
    <location>
        <position position="93"/>
    </location>
    <ligand>
        <name>Fe cation</name>
        <dbReference type="ChEBI" id="CHEBI:24875"/>
    </ligand>
</feature>
<evidence type="ECO:0000313" key="9">
    <source>
        <dbReference type="EMBL" id="AFV12433.1"/>
    </source>
</evidence>
<evidence type="ECO:0000256" key="2">
    <source>
        <dbReference type="ARBA" id="ARBA00022491"/>
    </source>
</evidence>
<dbReference type="AlphaFoldDB" id="K4LHS4"/>
<dbReference type="OrthoDB" id="8659436at2"/>
<dbReference type="SUPFAM" id="SSF46785">
    <property type="entry name" value="Winged helix' DNA-binding domain"/>
    <property type="match status" value="1"/>
</dbReference>
<dbReference type="InterPro" id="IPR002481">
    <property type="entry name" value="FUR"/>
</dbReference>